<organism evidence="1 2">
    <name type="scientific">Rhizophagus irregularis</name>
    <dbReference type="NCBI Taxonomy" id="588596"/>
    <lineage>
        <taxon>Eukaryota</taxon>
        <taxon>Fungi</taxon>
        <taxon>Fungi incertae sedis</taxon>
        <taxon>Mucoromycota</taxon>
        <taxon>Glomeromycotina</taxon>
        <taxon>Glomeromycetes</taxon>
        <taxon>Glomerales</taxon>
        <taxon>Glomeraceae</taxon>
        <taxon>Rhizophagus</taxon>
    </lineage>
</organism>
<dbReference type="Proteomes" id="UP000234323">
    <property type="component" value="Unassembled WGS sequence"/>
</dbReference>
<comment type="caution">
    <text evidence="1">The sequence shown here is derived from an EMBL/GenBank/DDBJ whole genome shotgun (WGS) entry which is preliminary data.</text>
</comment>
<protein>
    <submittedName>
        <fullName evidence="1">Uncharacterized protein</fullName>
    </submittedName>
</protein>
<evidence type="ECO:0000313" key="1">
    <source>
        <dbReference type="EMBL" id="PKY59232.1"/>
    </source>
</evidence>
<evidence type="ECO:0000313" key="2">
    <source>
        <dbReference type="Proteomes" id="UP000234323"/>
    </source>
</evidence>
<accession>A0A2I1HK38</accession>
<dbReference type="AlphaFoldDB" id="A0A2I1HK38"/>
<proteinExistence type="predicted"/>
<name>A0A2I1HK38_9GLOM</name>
<sequence>MPSSSNFCHIPFIKITDDGLGIRQVFWVSGVWTLVDGLDLISASEGRRLGHETSFIR</sequence>
<reference evidence="1 2" key="1">
    <citation type="submission" date="2015-10" db="EMBL/GenBank/DDBJ databases">
        <title>Genome analyses suggest a sexual origin of heterokaryosis in a supposedly ancient asexual fungus.</title>
        <authorList>
            <person name="Ropars J."/>
            <person name="Sedzielewska K."/>
            <person name="Noel J."/>
            <person name="Charron P."/>
            <person name="Farinelli L."/>
            <person name="Marton T."/>
            <person name="Kruger M."/>
            <person name="Pelin A."/>
            <person name="Brachmann A."/>
            <person name="Corradi N."/>
        </authorList>
    </citation>
    <scope>NUCLEOTIDE SEQUENCE [LARGE SCALE GENOMIC DNA]</scope>
    <source>
        <strain evidence="1 2">A4</strain>
    </source>
</reference>
<dbReference type="EMBL" id="LLXI01003439">
    <property type="protein sequence ID" value="PKY59232.1"/>
    <property type="molecule type" value="Genomic_DNA"/>
</dbReference>
<gene>
    <name evidence="1" type="ORF">RhiirA4_481808</name>
</gene>
<keyword evidence="2" id="KW-1185">Reference proteome</keyword>